<keyword evidence="3" id="KW-0067">ATP-binding</keyword>
<dbReference type="Gene3D" id="3.40.367.20">
    <property type="match status" value="1"/>
</dbReference>
<comment type="catalytic activity">
    <reaction evidence="3">
        <text>D-glucose + ATP = D-glucose 6-phosphate + ADP + H(+)</text>
        <dbReference type="Rhea" id="RHEA:17825"/>
        <dbReference type="ChEBI" id="CHEBI:4167"/>
        <dbReference type="ChEBI" id="CHEBI:15378"/>
        <dbReference type="ChEBI" id="CHEBI:30616"/>
        <dbReference type="ChEBI" id="CHEBI:61548"/>
        <dbReference type="ChEBI" id="CHEBI:456216"/>
        <dbReference type="EC" id="2.7.1.2"/>
    </reaction>
</comment>
<evidence type="ECO:0000256" key="3">
    <source>
        <dbReference type="HAMAP-Rule" id="MF_00524"/>
    </source>
</evidence>
<proteinExistence type="inferred from homology"/>
<protein>
    <recommendedName>
        <fullName evidence="3">Glucokinase</fullName>
        <ecNumber evidence="3">2.7.1.2</ecNumber>
    </recommendedName>
    <alternativeName>
        <fullName evidence="3">Glucose kinase</fullName>
    </alternativeName>
</protein>
<comment type="caution">
    <text evidence="5">The sequence shown here is derived from an EMBL/GenBank/DDBJ whole genome shotgun (WGS) entry which is preliminary data.</text>
</comment>
<dbReference type="CDD" id="cd24008">
    <property type="entry name" value="ASKHA_NBD_GLK"/>
    <property type="match status" value="1"/>
</dbReference>
<name>A0ABQ3V3E1_9CHLR</name>
<comment type="subcellular location">
    <subcellularLocation>
        <location evidence="3">Cytoplasm</location>
    </subcellularLocation>
</comment>
<dbReference type="Gene3D" id="3.30.420.40">
    <property type="match status" value="1"/>
</dbReference>
<evidence type="ECO:0000313" key="5">
    <source>
        <dbReference type="EMBL" id="GHO59415.1"/>
    </source>
</evidence>
<organism evidence="5 6">
    <name type="scientific">Ktedonobacter robiniae</name>
    <dbReference type="NCBI Taxonomy" id="2778365"/>
    <lineage>
        <taxon>Bacteria</taxon>
        <taxon>Bacillati</taxon>
        <taxon>Chloroflexota</taxon>
        <taxon>Ktedonobacteria</taxon>
        <taxon>Ktedonobacterales</taxon>
        <taxon>Ktedonobacteraceae</taxon>
        <taxon>Ktedonobacter</taxon>
    </lineage>
</organism>
<dbReference type="InterPro" id="IPR043129">
    <property type="entry name" value="ATPase_NBD"/>
</dbReference>
<dbReference type="HAMAP" id="MF_00524">
    <property type="entry name" value="Glucokinase"/>
    <property type="match status" value="1"/>
</dbReference>
<keyword evidence="3" id="KW-0547">Nucleotide-binding</keyword>
<keyword evidence="3" id="KW-0324">Glycolysis</keyword>
<evidence type="ECO:0000313" key="6">
    <source>
        <dbReference type="Proteomes" id="UP000654345"/>
    </source>
</evidence>
<gene>
    <name evidence="5" type="primary">glk_2</name>
    <name evidence="3" type="synonym">glk</name>
    <name evidence="5" type="ORF">KSB_78900</name>
</gene>
<dbReference type="NCBIfam" id="TIGR00749">
    <property type="entry name" value="glk"/>
    <property type="match status" value="1"/>
</dbReference>
<dbReference type="EC" id="2.7.1.2" evidence="3"/>
<dbReference type="Pfam" id="PF02685">
    <property type="entry name" value="Glucokinase"/>
    <property type="match status" value="1"/>
</dbReference>
<sequence>MLLAGDIGGTKTHLAIFSSPGELRTPVVEKTFPSARYASLEVMVKEFLTQVDVQVDRACFGVAGPIMNGKAKITNLPWVMDEEEMQKSLGIPKICLLNDLSAMAYGVPLLEEQDIYTLNAGTPQPGGTIAVVAPGTGLGEAFLVHNGSRYIAHPSEGGHADFAPLNERELDLLRFMLQRSAHVSYEHVCSGIGLPNLYAFLQSTGAYEEPDWLSDQLSLVSDHTPIIVKGAVESAVPICIETLKTFVAILGAEAGNMALKVLSSGGVYIGGGLPPRFLSLFTDGSFMQAFLAKGRMGQMLSHYPVYIILYPNVALIGAAAHGFTL</sequence>
<dbReference type="PANTHER" id="PTHR47363">
    <property type="entry name" value="GLUCOKINASE"/>
    <property type="match status" value="1"/>
</dbReference>
<accession>A0ABQ3V3E1</accession>
<keyword evidence="2 3" id="KW-0418">Kinase</keyword>
<reference evidence="5 6" key="1">
    <citation type="journal article" date="2021" name="Int. J. Syst. Evol. Microbiol.">
        <title>Reticulibacter mediterranei gen. nov., sp. nov., within the new family Reticulibacteraceae fam. nov., and Ktedonospora formicarum gen. nov., sp. nov., Ktedonobacter robiniae sp. nov., Dictyobacter formicarum sp. nov. and Dictyobacter arantiisoli sp. nov., belonging to the class Ktedonobacteria.</title>
        <authorList>
            <person name="Yabe S."/>
            <person name="Zheng Y."/>
            <person name="Wang C.M."/>
            <person name="Sakai Y."/>
            <person name="Abe K."/>
            <person name="Yokota A."/>
            <person name="Donadio S."/>
            <person name="Cavaletti L."/>
            <person name="Monciardini P."/>
        </authorList>
    </citation>
    <scope>NUCLEOTIDE SEQUENCE [LARGE SCALE GENOMIC DNA]</scope>
    <source>
        <strain evidence="5 6">SOSP1-30</strain>
    </source>
</reference>
<keyword evidence="3" id="KW-0963">Cytoplasm</keyword>
<dbReference type="SUPFAM" id="SSF53067">
    <property type="entry name" value="Actin-like ATPase domain"/>
    <property type="match status" value="1"/>
</dbReference>
<dbReference type="Proteomes" id="UP000654345">
    <property type="component" value="Unassembled WGS sequence"/>
</dbReference>
<dbReference type="RefSeq" id="WP_201375604.1">
    <property type="nucleotide sequence ID" value="NZ_BNJG01000003.1"/>
</dbReference>
<dbReference type="EMBL" id="BNJG01000003">
    <property type="protein sequence ID" value="GHO59415.1"/>
    <property type="molecule type" value="Genomic_DNA"/>
</dbReference>
<comment type="similarity">
    <text evidence="3 4">Belongs to the bacterial glucokinase family.</text>
</comment>
<evidence type="ECO:0000256" key="4">
    <source>
        <dbReference type="RuleBase" id="RU004046"/>
    </source>
</evidence>
<feature type="binding site" evidence="3">
    <location>
        <begin position="5"/>
        <end position="10"/>
    </location>
    <ligand>
        <name>ATP</name>
        <dbReference type="ChEBI" id="CHEBI:30616"/>
    </ligand>
</feature>
<keyword evidence="6" id="KW-1185">Reference proteome</keyword>
<evidence type="ECO:0000256" key="2">
    <source>
        <dbReference type="ARBA" id="ARBA00022777"/>
    </source>
</evidence>
<keyword evidence="1 3" id="KW-0808">Transferase</keyword>
<dbReference type="InterPro" id="IPR003836">
    <property type="entry name" value="Glucokinase"/>
</dbReference>
<evidence type="ECO:0000256" key="1">
    <source>
        <dbReference type="ARBA" id="ARBA00022679"/>
    </source>
</evidence>
<dbReference type="PANTHER" id="PTHR47363:SF1">
    <property type="entry name" value="GLUCOKINASE"/>
    <property type="match status" value="1"/>
</dbReference>